<dbReference type="SUPFAM" id="SSF49899">
    <property type="entry name" value="Concanavalin A-like lectins/glucanases"/>
    <property type="match status" value="2"/>
</dbReference>
<dbReference type="SMART" id="SM00282">
    <property type="entry name" value="LamG"/>
    <property type="match status" value="2"/>
</dbReference>
<dbReference type="InterPro" id="IPR001791">
    <property type="entry name" value="Laminin_G"/>
</dbReference>
<keyword evidence="3 10" id="KW-0812">Transmembrane</keyword>
<evidence type="ECO:0000259" key="11">
    <source>
        <dbReference type="PROSITE" id="PS50025"/>
    </source>
</evidence>
<evidence type="ECO:0000256" key="9">
    <source>
        <dbReference type="PROSITE-ProRule" id="PRU00122"/>
    </source>
</evidence>
<evidence type="ECO:0000256" key="7">
    <source>
        <dbReference type="ARBA" id="ARBA00023157"/>
    </source>
</evidence>
<dbReference type="Proteomes" id="UP000566314">
    <property type="component" value="Unassembled WGS sequence"/>
</dbReference>
<dbReference type="PROSITE" id="PS50025">
    <property type="entry name" value="LAM_G_DOMAIN"/>
    <property type="match status" value="2"/>
</dbReference>
<evidence type="ECO:0000313" key="13">
    <source>
        <dbReference type="EMBL" id="NXT97697.1"/>
    </source>
</evidence>
<dbReference type="Gene3D" id="2.60.120.200">
    <property type="match status" value="2"/>
</dbReference>
<protein>
    <submittedName>
        <fullName evidence="13">CNTP2 protein</fullName>
    </submittedName>
</protein>
<feature type="non-terminal residue" evidence="13">
    <location>
        <position position="483"/>
    </location>
</feature>
<keyword evidence="4" id="KW-0130">Cell adhesion</keyword>
<evidence type="ECO:0000259" key="12">
    <source>
        <dbReference type="PROSITE" id="PS50026"/>
    </source>
</evidence>
<dbReference type="PANTHER" id="PTHR15036:SF33">
    <property type="entry name" value="CONTACTIN-ASSOCIATED PROTEIN-LIKE 2"/>
    <property type="match status" value="1"/>
</dbReference>
<feature type="domain" description="EGF-like" evidence="12">
    <location>
        <begin position="123"/>
        <end position="161"/>
    </location>
</feature>
<dbReference type="InterPro" id="IPR003585">
    <property type="entry name" value="Neurexin-like"/>
</dbReference>
<dbReference type="AlphaFoldDB" id="A0A7L3GZA9"/>
<sequence length="483" mass="52868">NCGHLLLAISAATEVSFSFDVGNGPVEIVVRSPNPLNDDQWHRVNAERNVKQASLQVDQLPLEVRKAPTEGHTRLELYSQLYVGAAGGQRGFLGCIRSLRMNGVTLDLEERAKVTPGVKPGCSGHCTSYGMYCANGGKCVEKYNGYSCDCSKTAYDGPFCIKDVGAFFEEGMWLRYNFHSPGTSLKDLVSRTLLSSADPEITAPDLSLNKEELSFSFSTTKSPCILLYVSSYTPDFMAVLVNPTGKKLLRALSIEGTIDDTRLTFRGNQFKVLIISFLFLQLDHYPPTSYSLPATSDIQFNSPKALFLGKVIEIGKIDQDIYKYNTPGFTGCLSRVQFNHIAPLKAALRPTNTSSHVHIQGELVESNCGASPLTIPPMSAATDPWHLDSGKVAFIADFPYNGQAIGDGVNRNSAIIGGVIAVVIFTILCTLVFLIRYMFRHKGTYHTNEAKGAESAESADAAIMNNDPNFTETIDESKKEWLI</sequence>
<comment type="subcellular location">
    <subcellularLocation>
        <location evidence="1">Membrane</location>
        <topology evidence="1">Single-pass membrane protein</topology>
    </subcellularLocation>
</comment>
<evidence type="ECO:0000256" key="6">
    <source>
        <dbReference type="ARBA" id="ARBA00023136"/>
    </source>
</evidence>
<dbReference type="SMART" id="SM00294">
    <property type="entry name" value="4.1m"/>
    <property type="match status" value="1"/>
</dbReference>
<evidence type="ECO:0000313" key="14">
    <source>
        <dbReference type="Proteomes" id="UP000566314"/>
    </source>
</evidence>
<evidence type="ECO:0000256" key="4">
    <source>
        <dbReference type="ARBA" id="ARBA00022889"/>
    </source>
</evidence>
<dbReference type="CDD" id="cd00110">
    <property type="entry name" value="LamG"/>
    <property type="match status" value="2"/>
</dbReference>
<feature type="domain" description="Laminin G" evidence="11">
    <location>
        <begin position="190"/>
        <end position="368"/>
    </location>
</feature>
<proteinExistence type="predicted"/>
<evidence type="ECO:0000256" key="5">
    <source>
        <dbReference type="ARBA" id="ARBA00022989"/>
    </source>
</evidence>
<evidence type="ECO:0000256" key="3">
    <source>
        <dbReference type="ARBA" id="ARBA00022692"/>
    </source>
</evidence>
<dbReference type="OrthoDB" id="26719at2759"/>
<dbReference type="FunFam" id="2.10.25.10:FF:000015">
    <property type="entry name" value="neurexin-1 isoform X1"/>
    <property type="match status" value="1"/>
</dbReference>
<dbReference type="InterPro" id="IPR013320">
    <property type="entry name" value="ConA-like_dom_sf"/>
</dbReference>
<evidence type="ECO:0000256" key="2">
    <source>
        <dbReference type="ARBA" id="ARBA00022536"/>
    </source>
</evidence>
<reference evidence="13 14" key="1">
    <citation type="submission" date="2019-09" db="EMBL/GenBank/DDBJ databases">
        <title>Bird 10,000 Genomes (B10K) Project - Family phase.</title>
        <authorList>
            <person name="Zhang G."/>
        </authorList>
    </citation>
    <scope>NUCLEOTIDE SEQUENCE [LARGE SCALE GENOMIC DNA]</scope>
    <source>
        <strain evidence="13">B10K-DU-012-02</strain>
    </source>
</reference>
<keyword evidence="2 8" id="KW-0245">EGF-like domain</keyword>
<comment type="caution">
    <text evidence="8">Lacks conserved residue(s) required for the propagation of feature annotation.</text>
</comment>
<dbReference type="GO" id="GO:0016020">
    <property type="term" value="C:membrane"/>
    <property type="evidence" value="ECO:0007669"/>
    <property type="project" value="UniProtKB-SubCell"/>
</dbReference>
<dbReference type="PANTHER" id="PTHR15036">
    <property type="entry name" value="PIKACHURIN-LIKE PROTEIN"/>
    <property type="match status" value="1"/>
</dbReference>
<feature type="non-terminal residue" evidence="13">
    <location>
        <position position="1"/>
    </location>
</feature>
<comment type="caution">
    <text evidence="13">The sequence shown here is derived from an EMBL/GenBank/DDBJ whole genome shotgun (WGS) entry which is preliminary data.</text>
</comment>
<dbReference type="CDD" id="cd00054">
    <property type="entry name" value="EGF_CA"/>
    <property type="match status" value="1"/>
</dbReference>
<name>A0A7L3GZA9_9PASS</name>
<keyword evidence="6 10" id="KW-0472">Membrane</keyword>
<keyword evidence="7 9" id="KW-1015">Disulfide bond</keyword>
<dbReference type="PROSITE" id="PS50026">
    <property type="entry name" value="EGF_3"/>
    <property type="match status" value="1"/>
</dbReference>
<dbReference type="InterPro" id="IPR050372">
    <property type="entry name" value="Neurexin-related_CASP"/>
</dbReference>
<feature type="domain" description="Laminin G" evidence="11">
    <location>
        <begin position="1"/>
        <end position="122"/>
    </location>
</feature>
<feature type="disulfide bond" evidence="9">
    <location>
        <begin position="95"/>
        <end position="122"/>
    </location>
</feature>
<keyword evidence="14" id="KW-1185">Reference proteome</keyword>
<evidence type="ECO:0000256" key="1">
    <source>
        <dbReference type="ARBA" id="ARBA00004167"/>
    </source>
</evidence>
<organism evidence="13 14">
    <name type="scientific">Buphagus erythrorhynchus</name>
    <name type="common">red-billed oxpecker</name>
    <dbReference type="NCBI Taxonomy" id="245048"/>
    <lineage>
        <taxon>Eukaryota</taxon>
        <taxon>Metazoa</taxon>
        <taxon>Chordata</taxon>
        <taxon>Craniata</taxon>
        <taxon>Vertebrata</taxon>
        <taxon>Euteleostomi</taxon>
        <taxon>Archelosauria</taxon>
        <taxon>Archosauria</taxon>
        <taxon>Dinosauria</taxon>
        <taxon>Saurischia</taxon>
        <taxon>Theropoda</taxon>
        <taxon>Coelurosauria</taxon>
        <taxon>Aves</taxon>
        <taxon>Neognathae</taxon>
        <taxon>Neoaves</taxon>
        <taxon>Telluraves</taxon>
        <taxon>Australaves</taxon>
        <taxon>Passeriformes</taxon>
        <taxon>Sturnidae</taxon>
        <taxon>Buphagus</taxon>
    </lineage>
</organism>
<feature type="transmembrane region" description="Helical" evidence="10">
    <location>
        <begin position="414"/>
        <end position="435"/>
    </location>
</feature>
<evidence type="ECO:0000256" key="10">
    <source>
        <dbReference type="SAM" id="Phobius"/>
    </source>
</evidence>
<dbReference type="EMBL" id="VZTT01008061">
    <property type="protein sequence ID" value="NXT97697.1"/>
    <property type="molecule type" value="Genomic_DNA"/>
</dbReference>
<dbReference type="InterPro" id="IPR000742">
    <property type="entry name" value="EGF"/>
</dbReference>
<accession>A0A7L3GZA9</accession>
<dbReference type="Gene3D" id="2.10.25.10">
    <property type="entry name" value="Laminin"/>
    <property type="match status" value="1"/>
</dbReference>
<gene>
    <name evidence="13" type="primary">Cntnap2</name>
    <name evidence="13" type="ORF">BUPERY_R05204</name>
</gene>
<evidence type="ECO:0000256" key="8">
    <source>
        <dbReference type="PROSITE-ProRule" id="PRU00076"/>
    </source>
</evidence>
<keyword evidence="5 10" id="KW-1133">Transmembrane helix</keyword>
<dbReference type="GO" id="GO:0007155">
    <property type="term" value="P:cell adhesion"/>
    <property type="evidence" value="ECO:0007669"/>
    <property type="project" value="UniProtKB-KW"/>
</dbReference>
<dbReference type="Pfam" id="PF02210">
    <property type="entry name" value="Laminin_G_2"/>
    <property type="match status" value="2"/>
</dbReference>